<dbReference type="GO" id="GO:0004658">
    <property type="term" value="F:propionyl-CoA carboxylase activity"/>
    <property type="evidence" value="ECO:0007669"/>
    <property type="project" value="InterPro"/>
</dbReference>
<dbReference type="InterPro" id="IPR032716">
    <property type="entry name" value="ACC_epsilon"/>
</dbReference>
<evidence type="ECO:0000313" key="1">
    <source>
        <dbReference type="EMBL" id="GEN79584.1"/>
    </source>
</evidence>
<reference evidence="1 2" key="1">
    <citation type="submission" date="2019-07" db="EMBL/GenBank/DDBJ databases">
        <title>Whole genome shotgun sequence of Actinotalea fermentans NBRC 105374.</title>
        <authorList>
            <person name="Hosoyama A."/>
            <person name="Uohara A."/>
            <person name="Ohji S."/>
            <person name="Ichikawa N."/>
        </authorList>
    </citation>
    <scope>NUCLEOTIDE SEQUENCE [LARGE SCALE GENOMIC DNA]</scope>
    <source>
        <strain evidence="1 2">NBRC 105374</strain>
    </source>
</reference>
<dbReference type="RefSeq" id="WP_146819306.1">
    <property type="nucleotide sequence ID" value="NZ_BJYK01000002.1"/>
</dbReference>
<evidence type="ECO:0000313" key="2">
    <source>
        <dbReference type="Proteomes" id="UP000321484"/>
    </source>
</evidence>
<dbReference type="GO" id="GO:0003989">
    <property type="term" value="F:acetyl-CoA carboxylase activity"/>
    <property type="evidence" value="ECO:0007669"/>
    <property type="project" value="InterPro"/>
</dbReference>
<evidence type="ECO:0008006" key="3">
    <source>
        <dbReference type="Google" id="ProtNLM"/>
    </source>
</evidence>
<comment type="caution">
    <text evidence="1">The sequence shown here is derived from an EMBL/GenBank/DDBJ whole genome shotgun (WGS) entry which is preliminary data.</text>
</comment>
<dbReference type="Pfam" id="PF13822">
    <property type="entry name" value="ACC_epsilon"/>
    <property type="match status" value="1"/>
</dbReference>
<sequence length="75" mass="8124">MTPQVRVLRGSPDEFELAALVAGIVAGRAPGADDDAVARRARRAALDRRRWVDGAQQLRGTLARGGDAWRWSGRA</sequence>
<keyword evidence="2" id="KW-1185">Reference proteome</keyword>
<dbReference type="EMBL" id="BJYK01000002">
    <property type="protein sequence ID" value="GEN79584.1"/>
    <property type="molecule type" value="Genomic_DNA"/>
</dbReference>
<dbReference type="AlphaFoldDB" id="A0A511YWJ6"/>
<accession>A0A511YWJ6</accession>
<dbReference type="Proteomes" id="UP000321484">
    <property type="component" value="Unassembled WGS sequence"/>
</dbReference>
<name>A0A511YWJ6_9CELL</name>
<proteinExistence type="predicted"/>
<gene>
    <name evidence="1" type="ORF">AFE02nite_13180</name>
</gene>
<protein>
    <recommendedName>
        <fullName evidence="3">Acyl-CoA carboxylase subunit epsilon</fullName>
    </recommendedName>
</protein>
<organism evidence="1 2">
    <name type="scientific">Actinotalea fermentans</name>
    <dbReference type="NCBI Taxonomy" id="43671"/>
    <lineage>
        <taxon>Bacteria</taxon>
        <taxon>Bacillati</taxon>
        <taxon>Actinomycetota</taxon>
        <taxon>Actinomycetes</taxon>
        <taxon>Micrococcales</taxon>
        <taxon>Cellulomonadaceae</taxon>
        <taxon>Actinotalea</taxon>
    </lineage>
</organism>